<name>B4SAY3_PELPB</name>
<dbReference type="eggNOG" id="COG1426">
    <property type="taxonomic scope" value="Bacteria"/>
</dbReference>
<dbReference type="Pfam" id="PF13413">
    <property type="entry name" value="HTH_25"/>
    <property type="match status" value="1"/>
</dbReference>
<dbReference type="KEGG" id="pph:Ppha_1693"/>
<dbReference type="OrthoDB" id="9790252at2"/>
<feature type="compositionally biased region" description="Basic and acidic residues" evidence="1">
    <location>
        <begin position="168"/>
        <end position="178"/>
    </location>
</feature>
<gene>
    <name evidence="3" type="ordered locus">Ppha_1693</name>
</gene>
<keyword evidence="4" id="KW-1185">Reference proteome</keyword>
<evidence type="ECO:0000313" key="4">
    <source>
        <dbReference type="Proteomes" id="UP000002724"/>
    </source>
</evidence>
<dbReference type="STRING" id="324925.Ppha_1693"/>
<dbReference type="HOGENOM" id="CLU_1407614_0_0_10"/>
<feature type="domain" description="HTH cro/C1-type" evidence="2">
    <location>
        <begin position="18"/>
        <end position="50"/>
    </location>
</feature>
<proteinExistence type="predicted"/>
<dbReference type="InterPro" id="IPR010982">
    <property type="entry name" value="Lambda_DNA-bd_dom_sf"/>
</dbReference>
<dbReference type="EMBL" id="CP001110">
    <property type="protein sequence ID" value="ACF43929.1"/>
    <property type="molecule type" value="Genomic_DNA"/>
</dbReference>
<accession>B4SAY3</accession>
<dbReference type="PANTHER" id="PTHR34475">
    <property type="match status" value="1"/>
</dbReference>
<organism evidence="3 4">
    <name type="scientific">Pelodictyon phaeoclathratiforme (strain DSM 5477 / BU-1)</name>
    <dbReference type="NCBI Taxonomy" id="324925"/>
    <lineage>
        <taxon>Bacteria</taxon>
        <taxon>Pseudomonadati</taxon>
        <taxon>Chlorobiota</taxon>
        <taxon>Chlorobiia</taxon>
        <taxon>Chlorobiales</taxon>
        <taxon>Chlorobiaceae</taxon>
        <taxon>Chlorobium/Pelodictyon group</taxon>
        <taxon>Pelodictyon</taxon>
    </lineage>
</organism>
<sequence length="193" mass="21732">MKDILSHNDSLEFLVQELKTARLEKNLSIDDVSRLTNIKKNYLENIENGNFSFLPKSYVFACIKSYMKEIGLEGFEALEQCKKDLQLHKQLNKEEIAKSGSELCETKPQEQINRNNSQPVKSILTLSIGILVGVLTGVGLSYRNQSVEAPVHRLPATTARPSVNPVDTNDRIKQRSDSTAKIQRKKSLHALIP</sequence>
<evidence type="ECO:0000259" key="2">
    <source>
        <dbReference type="PROSITE" id="PS50943"/>
    </source>
</evidence>
<dbReference type="PANTHER" id="PTHR34475:SF1">
    <property type="entry name" value="CYTOSKELETON PROTEIN RODZ"/>
    <property type="match status" value="1"/>
</dbReference>
<dbReference type="PROSITE" id="PS50943">
    <property type="entry name" value="HTH_CROC1"/>
    <property type="match status" value="1"/>
</dbReference>
<dbReference type="AlphaFoldDB" id="B4SAY3"/>
<protein>
    <recommendedName>
        <fullName evidence="2">HTH cro/C1-type domain-containing protein</fullName>
    </recommendedName>
</protein>
<dbReference type="GO" id="GO:0003677">
    <property type="term" value="F:DNA binding"/>
    <property type="evidence" value="ECO:0007669"/>
    <property type="project" value="InterPro"/>
</dbReference>
<dbReference type="RefSeq" id="WP_012508416.1">
    <property type="nucleotide sequence ID" value="NC_011060.1"/>
</dbReference>
<feature type="compositionally biased region" description="Basic residues" evidence="1">
    <location>
        <begin position="182"/>
        <end position="193"/>
    </location>
</feature>
<evidence type="ECO:0000256" key="1">
    <source>
        <dbReference type="SAM" id="MobiDB-lite"/>
    </source>
</evidence>
<dbReference type="SUPFAM" id="SSF47413">
    <property type="entry name" value="lambda repressor-like DNA-binding domains"/>
    <property type="match status" value="1"/>
</dbReference>
<dbReference type="CDD" id="cd00093">
    <property type="entry name" value="HTH_XRE"/>
    <property type="match status" value="1"/>
</dbReference>
<dbReference type="Gene3D" id="1.10.260.40">
    <property type="entry name" value="lambda repressor-like DNA-binding domains"/>
    <property type="match status" value="1"/>
</dbReference>
<evidence type="ECO:0000313" key="3">
    <source>
        <dbReference type="EMBL" id="ACF43929.1"/>
    </source>
</evidence>
<dbReference type="InterPro" id="IPR050400">
    <property type="entry name" value="Bact_Cytoskel_RodZ"/>
</dbReference>
<dbReference type="InterPro" id="IPR001387">
    <property type="entry name" value="Cro/C1-type_HTH"/>
</dbReference>
<reference evidence="3 4" key="1">
    <citation type="submission" date="2008-06" db="EMBL/GenBank/DDBJ databases">
        <title>Complete sequence of Pelodictyon phaeoclathratiforme BU-1.</title>
        <authorList>
            <consortium name="US DOE Joint Genome Institute"/>
            <person name="Lucas S."/>
            <person name="Copeland A."/>
            <person name="Lapidus A."/>
            <person name="Glavina del Rio T."/>
            <person name="Dalin E."/>
            <person name="Tice H."/>
            <person name="Bruce D."/>
            <person name="Goodwin L."/>
            <person name="Pitluck S."/>
            <person name="Schmutz J."/>
            <person name="Larimer F."/>
            <person name="Land M."/>
            <person name="Hauser L."/>
            <person name="Kyrpides N."/>
            <person name="Mikhailova N."/>
            <person name="Liu Z."/>
            <person name="Li T."/>
            <person name="Zhao F."/>
            <person name="Overmann J."/>
            <person name="Bryant D.A."/>
            <person name="Richardson P."/>
        </authorList>
    </citation>
    <scope>NUCLEOTIDE SEQUENCE [LARGE SCALE GENOMIC DNA]</scope>
    <source>
        <strain evidence="4">DSM 5477 / BU-1</strain>
    </source>
</reference>
<dbReference type="Proteomes" id="UP000002724">
    <property type="component" value="Chromosome"/>
</dbReference>
<feature type="region of interest" description="Disordered" evidence="1">
    <location>
        <begin position="156"/>
        <end position="193"/>
    </location>
</feature>